<evidence type="ECO:0000259" key="8">
    <source>
        <dbReference type="PROSITE" id="PS50102"/>
    </source>
</evidence>
<dbReference type="GO" id="GO:0005737">
    <property type="term" value="C:cytoplasm"/>
    <property type="evidence" value="ECO:0007669"/>
    <property type="project" value="TreeGrafter"/>
</dbReference>
<evidence type="ECO:0000256" key="7">
    <source>
        <dbReference type="SAM" id="MobiDB-lite"/>
    </source>
</evidence>
<keyword evidence="5" id="KW-0539">Nucleus</keyword>
<sequence>MEDGVDSCHTSSNNNSSSSSSSSIICVSARSTTASRTEMSAFFSGGGLGVHEAASGNNSSSRCLLGGVDAQQAVDADCSLFVANLREDIDDEALEAALVAHFGKVSRVWCKIRRQANNVPFAIMTYARKEHAETAREVYHGAKIHGRPCRVEKLQANRHWIIWKKEGKIMPLEATQAMVPLGDVATVKHISIEDAEKLDVPTSAMVVTFVKWDPARQVAKHFSKHPYFLVRPQNARKSDKQRNVDFLTHYEQCRRSVHLNNLPGEVAEEAIREVLGQFGVVSKVYVNRMYNEKGLAVHRTWASVEFESEAGIDEAIDMLQGRKTLGTESLGISHKKPKEHVAIPTRSGRNHHHFRAAFAGQGTGRGTNNMGARRLPLTASNTTGSIFPATSRNATMTASPGMPQQPGSGNFVRGHNRGTSMVSPGLAGPAFGPGFFAPLPLPTPAPTQGGFQPAQGGFQPAQGAFQPMQGGFQPTPAPTPAPAPAPALAHMPAQATQGFGPAGGMPYGFPTQGGFFQGPPPPGM</sequence>
<evidence type="ECO:0000256" key="2">
    <source>
        <dbReference type="ARBA" id="ARBA00022664"/>
    </source>
</evidence>
<proteinExistence type="predicted"/>
<dbReference type="GO" id="GO:0006397">
    <property type="term" value="P:mRNA processing"/>
    <property type="evidence" value="ECO:0007669"/>
    <property type="project" value="UniProtKB-KW"/>
</dbReference>
<evidence type="ECO:0000256" key="6">
    <source>
        <dbReference type="PROSITE-ProRule" id="PRU00176"/>
    </source>
</evidence>
<feature type="domain" description="RRM" evidence="8">
    <location>
        <begin position="78"/>
        <end position="156"/>
    </location>
</feature>
<dbReference type="InterPro" id="IPR035979">
    <property type="entry name" value="RBD_domain_sf"/>
</dbReference>
<dbReference type="PROSITE" id="PS50102">
    <property type="entry name" value="RRM"/>
    <property type="match status" value="2"/>
</dbReference>
<evidence type="ECO:0000256" key="4">
    <source>
        <dbReference type="ARBA" id="ARBA00022884"/>
    </source>
</evidence>
<dbReference type="Proteomes" id="UP001217918">
    <property type="component" value="Unassembled WGS sequence"/>
</dbReference>
<comment type="subcellular location">
    <subcellularLocation>
        <location evidence="1">Nucleus</location>
    </subcellularLocation>
</comment>
<evidence type="ECO:0000256" key="1">
    <source>
        <dbReference type="ARBA" id="ARBA00004123"/>
    </source>
</evidence>
<dbReference type="CDD" id="cd00590">
    <property type="entry name" value="RRM_SF"/>
    <property type="match status" value="1"/>
</dbReference>
<dbReference type="GO" id="GO:0005634">
    <property type="term" value="C:nucleus"/>
    <property type="evidence" value="ECO:0007669"/>
    <property type="project" value="UniProtKB-SubCell"/>
</dbReference>
<evidence type="ECO:0000256" key="3">
    <source>
        <dbReference type="ARBA" id="ARBA00022737"/>
    </source>
</evidence>
<feature type="region of interest" description="Disordered" evidence="7">
    <location>
        <begin position="1"/>
        <end position="21"/>
    </location>
</feature>
<accession>A0AAD9M9W6</accession>
<organism evidence="9 10">
    <name type="scientific">Phyllachora maydis</name>
    <dbReference type="NCBI Taxonomy" id="1825666"/>
    <lineage>
        <taxon>Eukaryota</taxon>
        <taxon>Fungi</taxon>
        <taxon>Dikarya</taxon>
        <taxon>Ascomycota</taxon>
        <taxon>Pezizomycotina</taxon>
        <taxon>Sordariomycetes</taxon>
        <taxon>Sordariomycetidae</taxon>
        <taxon>Phyllachorales</taxon>
        <taxon>Phyllachoraceae</taxon>
        <taxon>Phyllachora</taxon>
    </lineage>
</organism>
<dbReference type="InterPro" id="IPR012677">
    <property type="entry name" value="Nucleotide-bd_a/b_plait_sf"/>
</dbReference>
<name>A0AAD9M9W6_9PEZI</name>
<dbReference type="Pfam" id="PF00076">
    <property type="entry name" value="RRM_1"/>
    <property type="match status" value="2"/>
</dbReference>
<feature type="domain" description="RRM" evidence="8">
    <location>
        <begin position="255"/>
        <end position="337"/>
    </location>
</feature>
<gene>
    <name evidence="9" type="ORF">P8C59_001166</name>
</gene>
<dbReference type="PANTHER" id="PTHR23003">
    <property type="entry name" value="RNA RECOGNITION MOTIF RRM DOMAIN CONTAINING PROTEIN"/>
    <property type="match status" value="1"/>
</dbReference>
<dbReference type="EMBL" id="JAQQPM010000001">
    <property type="protein sequence ID" value="KAK2067425.1"/>
    <property type="molecule type" value="Genomic_DNA"/>
</dbReference>
<reference evidence="9" key="1">
    <citation type="journal article" date="2023" name="Mol. Plant Microbe Interact.">
        <title>Elucidating the Obligate Nature and Biological Capacity of an Invasive Fungal Corn Pathogen.</title>
        <authorList>
            <person name="MacCready J.S."/>
            <person name="Roggenkamp E.M."/>
            <person name="Gdanetz K."/>
            <person name="Chilvers M.I."/>
        </authorList>
    </citation>
    <scope>NUCLEOTIDE SEQUENCE</scope>
    <source>
        <strain evidence="9">PM02</strain>
    </source>
</reference>
<dbReference type="GO" id="GO:0003729">
    <property type="term" value="F:mRNA binding"/>
    <property type="evidence" value="ECO:0007669"/>
    <property type="project" value="TreeGrafter"/>
</dbReference>
<keyword evidence="3" id="KW-0677">Repeat</keyword>
<dbReference type="SUPFAM" id="SSF54928">
    <property type="entry name" value="RNA-binding domain, RBD"/>
    <property type="match status" value="1"/>
</dbReference>
<dbReference type="PANTHER" id="PTHR23003:SF62">
    <property type="entry name" value="SERINE_ARGININE (SR)-TYPE SHUTTLING MRNA BINDING PROTEIN NPL3"/>
    <property type="match status" value="1"/>
</dbReference>
<evidence type="ECO:0000256" key="5">
    <source>
        <dbReference type="ARBA" id="ARBA00023242"/>
    </source>
</evidence>
<dbReference type="SMART" id="SM00360">
    <property type="entry name" value="RRM"/>
    <property type="match status" value="2"/>
</dbReference>
<dbReference type="Gene3D" id="3.30.70.330">
    <property type="match status" value="2"/>
</dbReference>
<comment type="caution">
    <text evidence="9">The sequence shown here is derived from an EMBL/GenBank/DDBJ whole genome shotgun (WGS) entry which is preliminary data.</text>
</comment>
<feature type="compositionally biased region" description="Low complexity" evidence="7">
    <location>
        <begin position="11"/>
        <end position="21"/>
    </location>
</feature>
<protein>
    <recommendedName>
        <fullName evidence="8">RRM domain-containing protein</fullName>
    </recommendedName>
</protein>
<evidence type="ECO:0000313" key="10">
    <source>
        <dbReference type="Proteomes" id="UP001217918"/>
    </source>
</evidence>
<evidence type="ECO:0000313" key="9">
    <source>
        <dbReference type="EMBL" id="KAK2067425.1"/>
    </source>
</evidence>
<dbReference type="InterPro" id="IPR000504">
    <property type="entry name" value="RRM_dom"/>
</dbReference>
<dbReference type="InterPro" id="IPR050374">
    <property type="entry name" value="RRT5_SRSF_SR"/>
</dbReference>
<dbReference type="AlphaFoldDB" id="A0AAD9M9W6"/>
<keyword evidence="2" id="KW-0507">mRNA processing</keyword>
<keyword evidence="10" id="KW-1185">Reference proteome</keyword>
<keyword evidence="4 6" id="KW-0694">RNA-binding</keyword>